<protein>
    <submittedName>
        <fullName evidence="2">Uncharacterized protein</fullName>
    </submittedName>
</protein>
<accession>A0A7S2TGK8</accession>
<evidence type="ECO:0000256" key="1">
    <source>
        <dbReference type="SAM" id="MobiDB-lite"/>
    </source>
</evidence>
<feature type="region of interest" description="Disordered" evidence="1">
    <location>
        <begin position="80"/>
        <end position="106"/>
    </location>
</feature>
<feature type="region of interest" description="Disordered" evidence="1">
    <location>
        <begin position="1"/>
        <end position="50"/>
    </location>
</feature>
<dbReference type="EMBL" id="HBHP01000604">
    <property type="protein sequence ID" value="CAD9744623.1"/>
    <property type="molecule type" value="Transcribed_RNA"/>
</dbReference>
<gene>
    <name evidence="2" type="ORF">LSP00402_LOCUS419</name>
</gene>
<proteinExistence type="predicted"/>
<dbReference type="AlphaFoldDB" id="A0A7S2TGK8"/>
<name>A0A7S2TGK8_9EUKA</name>
<feature type="compositionally biased region" description="Polar residues" evidence="1">
    <location>
        <begin position="89"/>
        <end position="106"/>
    </location>
</feature>
<evidence type="ECO:0000313" key="2">
    <source>
        <dbReference type="EMBL" id="CAD9744623.1"/>
    </source>
</evidence>
<sequence>MDRALQTARKGFNGLRERPQPCPASAVLPKTPRQTPCIPSIQPPNLTLPPSPPVFDPICLVEKDTGDNKTQLSRSLSSYSAMSYPSTSGHLNSRGPSSLSNLTGFSGTPSTPTIFSLLRAQRGSGSLKAPDAKTSSNREQLRIEDELQFEMTFDTTGACEQIDQKGSTGHSLHSALT</sequence>
<reference evidence="2" key="1">
    <citation type="submission" date="2021-01" db="EMBL/GenBank/DDBJ databases">
        <authorList>
            <person name="Corre E."/>
            <person name="Pelletier E."/>
            <person name="Niang G."/>
            <person name="Scheremetjew M."/>
            <person name="Finn R."/>
            <person name="Kale V."/>
            <person name="Holt S."/>
            <person name="Cochrane G."/>
            <person name="Meng A."/>
            <person name="Brown T."/>
            <person name="Cohen L."/>
        </authorList>
    </citation>
    <scope>NUCLEOTIDE SEQUENCE</scope>
    <source>
        <strain evidence="2">CCMP622</strain>
    </source>
</reference>
<organism evidence="2">
    <name type="scientific">Lotharella oceanica</name>
    <dbReference type="NCBI Taxonomy" id="641309"/>
    <lineage>
        <taxon>Eukaryota</taxon>
        <taxon>Sar</taxon>
        <taxon>Rhizaria</taxon>
        <taxon>Cercozoa</taxon>
        <taxon>Chlorarachniophyceae</taxon>
        <taxon>Lotharella</taxon>
    </lineage>
</organism>